<dbReference type="EMBL" id="VSFG01000001">
    <property type="protein sequence ID" value="TYB49322.1"/>
    <property type="molecule type" value="Genomic_DNA"/>
</dbReference>
<proteinExistence type="predicted"/>
<evidence type="ECO:0000313" key="2">
    <source>
        <dbReference type="Proteomes" id="UP000323380"/>
    </source>
</evidence>
<dbReference type="RefSeq" id="WP_067905026.1">
    <property type="nucleotide sequence ID" value="NZ_VSFG01000001.1"/>
</dbReference>
<dbReference type="Proteomes" id="UP000323380">
    <property type="component" value="Unassembled WGS sequence"/>
</dbReference>
<sequence>MIDESALTLRLWSRRAHRFVRWVSTRDRHDRLAMWHLDRLALALTDRGWRTTRRFHVSPTTLRVAPTNHAPTTAVELTATHFGRWVYLVRGSAAPIPCSDVAKAVPEVERLIWRRLNGTDPATVAVTDHDHQR</sequence>
<name>A0A5D0NYE1_9ACTN</name>
<gene>
    <name evidence="1" type="ORF">FXF69_09565</name>
</gene>
<dbReference type="AlphaFoldDB" id="A0A5D0NYE1"/>
<protein>
    <submittedName>
        <fullName evidence="1">Uncharacterized protein</fullName>
    </submittedName>
</protein>
<comment type="caution">
    <text evidence="1">The sequence shown here is derived from an EMBL/GenBank/DDBJ whole genome shotgun (WGS) entry which is preliminary data.</text>
</comment>
<keyword evidence="2" id="KW-1185">Reference proteome</keyword>
<evidence type="ECO:0000313" key="1">
    <source>
        <dbReference type="EMBL" id="TYB49322.1"/>
    </source>
</evidence>
<dbReference type="STRING" id="1220554.GCA_001552135_08018"/>
<organism evidence="1 2">
    <name type="scientific">Actinomadura chibensis</name>
    <dbReference type="NCBI Taxonomy" id="392828"/>
    <lineage>
        <taxon>Bacteria</taxon>
        <taxon>Bacillati</taxon>
        <taxon>Actinomycetota</taxon>
        <taxon>Actinomycetes</taxon>
        <taxon>Streptosporangiales</taxon>
        <taxon>Thermomonosporaceae</taxon>
        <taxon>Actinomadura</taxon>
    </lineage>
</organism>
<reference evidence="1 2" key="1">
    <citation type="submission" date="2019-08" db="EMBL/GenBank/DDBJ databases">
        <title>Actinomadura sp. nov. CYP1-5 isolated from mountain soil.</title>
        <authorList>
            <person name="Songsumanus A."/>
            <person name="Kuncharoen N."/>
            <person name="Kudo T."/>
            <person name="Yuki M."/>
            <person name="Igarashi Y."/>
            <person name="Tanasupawat S."/>
        </authorList>
    </citation>
    <scope>NUCLEOTIDE SEQUENCE [LARGE SCALE GENOMIC DNA]</scope>
    <source>
        <strain evidence="1 2">JCM 14158</strain>
    </source>
</reference>
<accession>A0A5D0NYE1</accession>